<dbReference type="RefSeq" id="WP_323015501.1">
    <property type="nucleotide sequence ID" value="NZ_JBHRYD010000014.1"/>
</dbReference>
<dbReference type="EMBL" id="JBHRYD010000014">
    <property type="protein sequence ID" value="MFC3706063.1"/>
    <property type="molecule type" value="Genomic_DNA"/>
</dbReference>
<dbReference type="Proteomes" id="UP001595613">
    <property type="component" value="Unassembled WGS sequence"/>
</dbReference>
<protein>
    <submittedName>
        <fullName evidence="1">Uncharacterized protein</fullName>
    </submittedName>
</protein>
<reference evidence="2" key="1">
    <citation type="journal article" date="2019" name="Int. J. Syst. Evol. Microbiol.">
        <title>The Global Catalogue of Microorganisms (GCM) 10K type strain sequencing project: providing services to taxonomists for standard genome sequencing and annotation.</title>
        <authorList>
            <consortium name="The Broad Institute Genomics Platform"/>
            <consortium name="The Broad Institute Genome Sequencing Center for Infectious Disease"/>
            <person name="Wu L."/>
            <person name="Ma J."/>
        </authorList>
    </citation>
    <scope>NUCLEOTIDE SEQUENCE [LARGE SCALE GENOMIC DNA]</scope>
    <source>
        <strain evidence="2">KCTC 42281</strain>
    </source>
</reference>
<gene>
    <name evidence="1" type="ORF">ACFOOL_15020</name>
</gene>
<organism evidence="1 2">
    <name type="scientific">Devosia honganensis</name>
    <dbReference type="NCBI Taxonomy" id="1610527"/>
    <lineage>
        <taxon>Bacteria</taxon>
        <taxon>Pseudomonadati</taxon>
        <taxon>Pseudomonadota</taxon>
        <taxon>Alphaproteobacteria</taxon>
        <taxon>Hyphomicrobiales</taxon>
        <taxon>Devosiaceae</taxon>
        <taxon>Devosia</taxon>
    </lineage>
</organism>
<evidence type="ECO:0000313" key="2">
    <source>
        <dbReference type="Proteomes" id="UP001595613"/>
    </source>
</evidence>
<evidence type="ECO:0000313" key="1">
    <source>
        <dbReference type="EMBL" id="MFC3706063.1"/>
    </source>
</evidence>
<keyword evidence="2" id="KW-1185">Reference proteome</keyword>
<name>A0ABV7X625_9HYPH</name>
<proteinExistence type="predicted"/>
<accession>A0ABV7X625</accession>
<comment type="caution">
    <text evidence="1">The sequence shown here is derived from an EMBL/GenBank/DDBJ whole genome shotgun (WGS) entry which is preliminary data.</text>
</comment>
<sequence length="70" mass="7473">MATKAETYSPGAHTGAVRALHDARRTELLARDEVLASEIAAAQAERDDINEALRLMSPPVEAEIVAMAAE</sequence>